<dbReference type="Pfam" id="PF00498">
    <property type="entry name" value="FHA"/>
    <property type="match status" value="1"/>
</dbReference>
<feature type="compositionally biased region" description="Basic and acidic residues" evidence="1">
    <location>
        <begin position="380"/>
        <end position="402"/>
    </location>
</feature>
<dbReference type="CDD" id="cd00060">
    <property type="entry name" value="FHA"/>
    <property type="match status" value="1"/>
</dbReference>
<protein>
    <recommendedName>
        <fullName evidence="2">FHA domain-containing protein</fullName>
    </recommendedName>
</protein>
<sequence length="491" mass="56485">MSYEKVLIKDSSGKVVHTISEPYGEAIFGRDPKRSQIVFAPNARGVSRLHAVILWGEDFVQITDSSSHGTIVNDKKIVGDSMKLETGENLLKVGESDYSVIVEEKKKKKSFEETTQITSFFAQPSRKRKPESPVVLDLESQVIRGPARKKNVQQQRKFEKAVEVEENLEVIEIQEKSIRKFPRVQEDVEKSPELQEKSFRRFPKPAETTRVAETQEKSIRKFRRVQEDVEKSEDREKSFRSFPKPAETTRVAETQEKSFRKFPKASEVQEPYGIQEDLEISIRSFPKPAETQVKSTRKFPRASEVQEPYGIQEDLEISTTRFPKTAEKSTRKFPRASEVHELAENSEDLVTSVRIFPRSPEAQKEAENPEKSSRIFPRSSKSETPSRKREIPVESENPPKKSKIEETIIKKEEISPVNNRTFKKSTASNLTFFTNLIYENREKPEKSINNSTTAAGKVNFKRFKPKNANNITTIHRPTVPIKLVDFRKLKI</sequence>
<dbReference type="Proteomes" id="UP001152747">
    <property type="component" value="Unassembled WGS sequence"/>
</dbReference>
<evidence type="ECO:0000313" key="4">
    <source>
        <dbReference type="Proteomes" id="UP001152747"/>
    </source>
</evidence>
<dbReference type="Gene3D" id="2.60.200.20">
    <property type="match status" value="1"/>
</dbReference>
<dbReference type="PROSITE" id="PS50006">
    <property type="entry name" value="FHA_DOMAIN"/>
    <property type="match status" value="1"/>
</dbReference>
<comment type="caution">
    <text evidence="3">The sequence shown here is derived from an EMBL/GenBank/DDBJ whole genome shotgun (WGS) entry which is preliminary data.</text>
</comment>
<feature type="compositionally biased region" description="Basic and acidic residues" evidence="1">
    <location>
        <begin position="324"/>
        <end position="335"/>
    </location>
</feature>
<name>A0A9P1IFX7_9PELO</name>
<gene>
    <name evidence="3" type="ORF">CAMP_LOCUS6517</name>
</gene>
<feature type="compositionally biased region" description="Basic and acidic residues" evidence="1">
    <location>
        <begin position="224"/>
        <end position="239"/>
    </location>
</feature>
<organism evidence="3 4">
    <name type="scientific">Caenorhabditis angaria</name>
    <dbReference type="NCBI Taxonomy" id="860376"/>
    <lineage>
        <taxon>Eukaryota</taxon>
        <taxon>Metazoa</taxon>
        <taxon>Ecdysozoa</taxon>
        <taxon>Nematoda</taxon>
        <taxon>Chromadorea</taxon>
        <taxon>Rhabditida</taxon>
        <taxon>Rhabditina</taxon>
        <taxon>Rhabditomorpha</taxon>
        <taxon>Rhabditoidea</taxon>
        <taxon>Rhabditidae</taxon>
        <taxon>Peloderinae</taxon>
        <taxon>Caenorhabditis</taxon>
    </lineage>
</organism>
<dbReference type="AlphaFoldDB" id="A0A9P1IFX7"/>
<accession>A0A9P1IFX7</accession>
<evidence type="ECO:0000259" key="2">
    <source>
        <dbReference type="PROSITE" id="PS50006"/>
    </source>
</evidence>
<evidence type="ECO:0000313" key="3">
    <source>
        <dbReference type="EMBL" id="CAI5443880.1"/>
    </source>
</evidence>
<dbReference type="InterPro" id="IPR000253">
    <property type="entry name" value="FHA_dom"/>
</dbReference>
<feature type="compositionally biased region" description="Basic and acidic residues" evidence="1">
    <location>
        <begin position="361"/>
        <end position="373"/>
    </location>
</feature>
<dbReference type="SMART" id="SM00240">
    <property type="entry name" value="FHA"/>
    <property type="match status" value="1"/>
</dbReference>
<feature type="domain" description="FHA" evidence="2">
    <location>
        <begin position="26"/>
        <end position="77"/>
    </location>
</feature>
<dbReference type="EMBL" id="CANHGI010000002">
    <property type="protein sequence ID" value="CAI5443880.1"/>
    <property type="molecule type" value="Genomic_DNA"/>
</dbReference>
<feature type="region of interest" description="Disordered" evidence="1">
    <location>
        <begin position="358"/>
        <end position="402"/>
    </location>
</feature>
<feature type="region of interest" description="Disordered" evidence="1">
    <location>
        <begin position="289"/>
        <end position="335"/>
    </location>
</feature>
<dbReference type="SUPFAM" id="SSF49879">
    <property type="entry name" value="SMAD/FHA domain"/>
    <property type="match status" value="1"/>
</dbReference>
<evidence type="ECO:0000256" key="1">
    <source>
        <dbReference type="SAM" id="MobiDB-lite"/>
    </source>
</evidence>
<keyword evidence="4" id="KW-1185">Reference proteome</keyword>
<proteinExistence type="predicted"/>
<feature type="region of interest" description="Disordered" evidence="1">
    <location>
        <begin position="224"/>
        <end position="270"/>
    </location>
</feature>
<dbReference type="InterPro" id="IPR008984">
    <property type="entry name" value="SMAD_FHA_dom_sf"/>
</dbReference>
<reference evidence="3" key="1">
    <citation type="submission" date="2022-11" db="EMBL/GenBank/DDBJ databases">
        <authorList>
            <person name="Kikuchi T."/>
        </authorList>
    </citation>
    <scope>NUCLEOTIDE SEQUENCE</scope>
    <source>
        <strain evidence="3">PS1010</strain>
    </source>
</reference>